<reference evidence="2 3" key="1">
    <citation type="submission" date="2023-03" db="EMBL/GenBank/DDBJ databases">
        <authorList>
            <person name="Pearce D."/>
        </authorList>
    </citation>
    <scope>NUCLEOTIDE SEQUENCE [LARGE SCALE GENOMIC DNA]</scope>
    <source>
        <strain evidence="2">Msz</strain>
    </source>
</reference>
<accession>A0ABM9I203</accession>
<evidence type="ECO:0008006" key="4">
    <source>
        <dbReference type="Google" id="ProtNLM"/>
    </source>
</evidence>
<evidence type="ECO:0000313" key="2">
    <source>
        <dbReference type="EMBL" id="CAI8839529.1"/>
    </source>
</evidence>
<evidence type="ECO:0000256" key="1">
    <source>
        <dbReference type="SAM" id="MobiDB-lite"/>
    </source>
</evidence>
<sequence>MYTEERRLLTDFLDQLKQAEVFAKDSEAENLINQAVAQQPDAAYLLVQKALLQEQALNAAKTQIAQLQNQLDRLRTTSSQSGGVLGSDPRNPSSDRLAPAQPTGGLAASSYAPSMAEQSAAVGFLGTTAGAFLFQGIESLLHRDSEGGFRDSASTSENAENIAMNKYDNADEPISDFGLEQADFVDDGVYGFDGYDADESSDL</sequence>
<protein>
    <recommendedName>
        <fullName evidence="4">Periplasmic ligand-binding sensor protein</fullName>
    </recommendedName>
</protein>
<dbReference type="Proteomes" id="UP001162030">
    <property type="component" value="Chromosome"/>
</dbReference>
<gene>
    <name evidence="2" type="ORF">MSZNOR_2301</name>
</gene>
<evidence type="ECO:0000313" key="3">
    <source>
        <dbReference type="Proteomes" id="UP001162030"/>
    </source>
</evidence>
<dbReference type="InterPro" id="IPR018648">
    <property type="entry name" value="DUF2076"/>
</dbReference>
<dbReference type="EMBL" id="OX458333">
    <property type="protein sequence ID" value="CAI8839529.1"/>
    <property type="molecule type" value="Genomic_DNA"/>
</dbReference>
<proteinExistence type="predicted"/>
<keyword evidence="3" id="KW-1185">Reference proteome</keyword>
<feature type="region of interest" description="Disordered" evidence="1">
    <location>
        <begin position="75"/>
        <end position="110"/>
    </location>
</feature>
<dbReference type="Pfam" id="PF09849">
    <property type="entry name" value="DUF2076"/>
    <property type="match status" value="1"/>
</dbReference>
<name>A0ABM9I203_9GAMM</name>
<organism evidence="2 3">
    <name type="scientific">Methylocaldum szegediense</name>
    <dbReference type="NCBI Taxonomy" id="73780"/>
    <lineage>
        <taxon>Bacteria</taxon>
        <taxon>Pseudomonadati</taxon>
        <taxon>Pseudomonadota</taxon>
        <taxon>Gammaproteobacteria</taxon>
        <taxon>Methylococcales</taxon>
        <taxon>Methylococcaceae</taxon>
        <taxon>Methylocaldum</taxon>
    </lineage>
</organism>
<dbReference type="RefSeq" id="WP_051331990.1">
    <property type="nucleotide sequence ID" value="NZ_OX458333.1"/>
</dbReference>